<dbReference type="SMART" id="SM00421">
    <property type="entry name" value="HTH_LUXR"/>
    <property type="match status" value="1"/>
</dbReference>
<evidence type="ECO:0000313" key="6">
    <source>
        <dbReference type="EMBL" id="PJG58694.1"/>
    </source>
</evidence>
<dbReference type="CDD" id="cd06170">
    <property type="entry name" value="LuxR_C_like"/>
    <property type="match status" value="1"/>
</dbReference>
<evidence type="ECO:0000256" key="1">
    <source>
        <dbReference type="ARBA" id="ARBA00022553"/>
    </source>
</evidence>
<feature type="domain" description="Response regulatory" evidence="5">
    <location>
        <begin position="3"/>
        <end position="118"/>
    </location>
</feature>
<dbReference type="PROSITE" id="PS50110">
    <property type="entry name" value="RESPONSE_REGULATORY"/>
    <property type="match status" value="1"/>
</dbReference>
<sequence>MASIIIVDDHPAIRMAVKMIATSGGHEVIGEYDNGVDALAQIRQLVPDILILDINIPRIDGLDVVKRINELECRPKVIVLSAHDSDHIKTRCIQLGVCSFISKMEDLGKLKEVIDRVLSGYVIFEHGLRFDASQTAHVDDNSALQALSTREMSVLLALVRGESNKKIAADLILSEKTISTYKTRLMNKLNVSNIVDLINFAKRHNLV</sequence>
<evidence type="ECO:0000313" key="7">
    <source>
        <dbReference type="Proteomes" id="UP000235861"/>
    </source>
</evidence>
<keyword evidence="1 3" id="KW-0597">Phosphoprotein</keyword>
<feature type="modified residue" description="4-aspartylphosphate" evidence="3">
    <location>
        <position position="53"/>
    </location>
</feature>
<organism evidence="6 7">
    <name type="scientific">Aeromonas cavernicola</name>
    <dbReference type="NCBI Taxonomy" id="1006623"/>
    <lineage>
        <taxon>Bacteria</taxon>
        <taxon>Pseudomonadati</taxon>
        <taxon>Pseudomonadota</taxon>
        <taxon>Gammaproteobacteria</taxon>
        <taxon>Aeromonadales</taxon>
        <taxon>Aeromonadaceae</taxon>
        <taxon>Aeromonas</taxon>
    </lineage>
</organism>
<dbReference type="PRINTS" id="PR00038">
    <property type="entry name" value="HTHLUXR"/>
</dbReference>
<evidence type="ECO:0000256" key="2">
    <source>
        <dbReference type="ARBA" id="ARBA00023125"/>
    </source>
</evidence>
<dbReference type="RefSeq" id="WP_100294211.1">
    <property type="nucleotide sequence ID" value="NZ_PGGC01000095.1"/>
</dbReference>
<dbReference type="InterPro" id="IPR036388">
    <property type="entry name" value="WH-like_DNA-bd_sf"/>
</dbReference>
<dbReference type="InterPro" id="IPR011006">
    <property type="entry name" value="CheY-like_superfamily"/>
</dbReference>
<dbReference type="OrthoDB" id="5593303at2"/>
<dbReference type="InterPro" id="IPR016032">
    <property type="entry name" value="Sig_transdc_resp-reg_C-effctor"/>
</dbReference>
<evidence type="ECO:0000259" key="5">
    <source>
        <dbReference type="PROSITE" id="PS50110"/>
    </source>
</evidence>
<dbReference type="InterPro" id="IPR058245">
    <property type="entry name" value="NreC/VraR/RcsB-like_REC"/>
</dbReference>
<dbReference type="SUPFAM" id="SSF46894">
    <property type="entry name" value="C-terminal effector domain of the bipartite response regulators"/>
    <property type="match status" value="1"/>
</dbReference>
<dbReference type="SMART" id="SM00448">
    <property type="entry name" value="REC"/>
    <property type="match status" value="1"/>
</dbReference>
<comment type="caution">
    <text evidence="6">The sequence shown here is derived from an EMBL/GenBank/DDBJ whole genome shotgun (WGS) entry which is preliminary data.</text>
</comment>
<protein>
    <submittedName>
        <fullName evidence="6">DNA-binding response regulator</fullName>
    </submittedName>
</protein>
<dbReference type="Pfam" id="PF00072">
    <property type="entry name" value="Response_reg"/>
    <property type="match status" value="1"/>
</dbReference>
<evidence type="ECO:0000259" key="4">
    <source>
        <dbReference type="PROSITE" id="PS50043"/>
    </source>
</evidence>
<dbReference type="GO" id="GO:0003677">
    <property type="term" value="F:DNA binding"/>
    <property type="evidence" value="ECO:0007669"/>
    <property type="project" value="UniProtKB-KW"/>
</dbReference>
<dbReference type="Proteomes" id="UP000235861">
    <property type="component" value="Unassembled WGS sequence"/>
</dbReference>
<keyword evidence="7" id="KW-1185">Reference proteome</keyword>
<feature type="domain" description="HTH luxR-type" evidence="4">
    <location>
        <begin position="140"/>
        <end position="205"/>
    </location>
</feature>
<dbReference type="PROSITE" id="PS50043">
    <property type="entry name" value="HTH_LUXR_2"/>
    <property type="match status" value="1"/>
</dbReference>
<dbReference type="GO" id="GO:0000160">
    <property type="term" value="P:phosphorelay signal transduction system"/>
    <property type="evidence" value="ECO:0007669"/>
    <property type="project" value="InterPro"/>
</dbReference>
<dbReference type="GO" id="GO:0006355">
    <property type="term" value="P:regulation of DNA-templated transcription"/>
    <property type="evidence" value="ECO:0007669"/>
    <property type="project" value="InterPro"/>
</dbReference>
<dbReference type="Gene3D" id="1.10.10.10">
    <property type="entry name" value="Winged helix-like DNA-binding domain superfamily/Winged helix DNA-binding domain"/>
    <property type="match status" value="1"/>
</dbReference>
<dbReference type="InterPro" id="IPR000792">
    <property type="entry name" value="Tscrpt_reg_LuxR_C"/>
</dbReference>
<keyword evidence="2 6" id="KW-0238">DNA-binding</keyword>
<dbReference type="AlphaFoldDB" id="A0A2H9U3W5"/>
<dbReference type="PANTHER" id="PTHR45566">
    <property type="entry name" value="HTH-TYPE TRANSCRIPTIONAL REGULATOR YHJB-RELATED"/>
    <property type="match status" value="1"/>
</dbReference>
<accession>A0A2H9U3W5</accession>
<dbReference type="InterPro" id="IPR051015">
    <property type="entry name" value="EvgA-like"/>
</dbReference>
<reference evidence="6 7" key="1">
    <citation type="submission" date="2017-11" db="EMBL/GenBank/DDBJ databases">
        <title>Draft genome sequence of environmental isolate Aeromonas cavernicola sp. nov. MDC 2508.</title>
        <authorList>
            <person name="Colston S.M."/>
            <person name="Navarro A."/>
            <person name="Martinez-Murcia A.J."/>
            <person name="Graf J."/>
        </authorList>
    </citation>
    <scope>NUCLEOTIDE SEQUENCE [LARGE SCALE GENOMIC DNA]</scope>
    <source>
        <strain evidence="6 7">MDC 2508</strain>
    </source>
</reference>
<dbReference type="PANTHER" id="PTHR45566:SF2">
    <property type="entry name" value="NARL SUBFAMILY"/>
    <property type="match status" value="1"/>
</dbReference>
<dbReference type="SUPFAM" id="SSF52172">
    <property type="entry name" value="CheY-like"/>
    <property type="match status" value="1"/>
</dbReference>
<evidence type="ECO:0000256" key="3">
    <source>
        <dbReference type="PROSITE-ProRule" id="PRU00169"/>
    </source>
</evidence>
<dbReference type="CDD" id="cd17535">
    <property type="entry name" value="REC_NarL-like"/>
    <property type="match status" value="1"/>
</dbReference>
<proteinExistence type="predicted"/>
<dbReference type="PROSITE" id="PS00622">
    <property type="entry name" value="HTH_LUXR_1"/>
    <property type="match status" value="1"/>
</dbReference>
<name>A0A2H9U3W5_9GAMM</name>
<dbReference type="InterPro" id="IPR001789">
    <property type="entry name" value="Sig_transdc_resp-reg_receiver"/>
</dbReference>
<dbReference type="Pfam" id="PF00196">
    <property type="entry name" value="GerE"/>
    <property type="match status" value="1"/>
</dbReference>
<dbReference type="EMBL" id="PGGC01000095">
    <property type="protein sequence ID" value="PJG58694.1"/>
    <property type="molecule type" value="Genomic_DNA"/>
</dbReference>
<gene>
    <name evidence="6" type="ORF">CUC53_11025</name>
</gene>
<dbReference type="Gene3D" id="3.40.50.2300">
    <property type="match status" value="1"/>
</dbReference>